<dbReference type="SUPFAM" id="SSF52799">
    <property type="entry name" value="(Phosphotyrosine protein) phosphatases II"/>
    <property type="match status" value="1"/>
</dbReference>
<keyword evidence="1" id="KW-0732">Signal</keyword>
<dbReference type="Pfam" id="PF13350">
    <property type="entry name" value="Y_phosphatase3"/>
    <property type="match status" value="1"/>
</dbReference>
<dbReference type="InterPro" id="IPR029021">
    <property type="entry name" value="Prot-tyrosine_phosphatase-like"/>
</dbReference>
<feature type="signal peptide" evidence="1">
    <location>
        <begin position="1"/>
        <end position="26"/>
    </location>
</feature>
<sequence>MKNSRAFRGTIAAAAAVLVGVLPALAGPASAGPAFSGPAVPVLRSPGQADRPMGLAHAPNARDIGGYPAKGGSKLVTGAVYRSDALAKLDASEQQKLVSLNITQVIDFRSPTETGRDPDKLPASIRRTEQPVYDPANDFYLMVARLIQAGPAAQQEALGDGKAAKIMRDYYAWFVSNPTARAQFAQAFKDIATAQRAVLYHCTAGKDRTGWMTAILMSALEVPKGQIYNDFTDSNDNLAAGNKALLDGLVAQGLVTDRALWEPILGVQREFLDAAFDQVQASYGSFDSFLSDGLGIDATTLEALKTKLLTNH</sequence>
<dbReference type="RefSeq" id="WP_327098252.1">
    <property type="nucleotide sequence ID" value="NZ_CP109149.1"/>
</dbReference>
<evidence type="ECO:0000313" key="3">
    <source>
        <dbReference type="Proteomes" id="UP001432062"/>
    </source>
</evidence>
<organism evidence="2 3">
    <name type="scientific">Nocardia vinacea</name>
    <dbReference type="NCBI Taxonomy" id="96468"/>
    <lineage>
        <taxon>Bacteria</taxon>
        <taxon>Bacillati</taxon>
        <taxon>Actinomycetota</taxon>
        <taxon>Actinomycetes</taxon>
        <taxon>Mycobacteriales</taxon>
        <taxon>Nocardiaceae</taxon>
        <taxon>Nocardia</taxon>
    </lineage>
</organism>
<dbReference type="Proteomes" id="UP001432062">
    <property type="component" value="Chromosome"/>
</dbReference>
<keyword evidence="3" id="KW-1185">Reference proteome</keyword>
<protein>
    <submittedName>
        <fullName evidence="2">Tyrosine-protein phosphatase</fullName>
    </submittedName>
</protein>
<feature type="chain" id="PRO_5045977678" evidence="1">
    <location>
        <begin position="27"/>
        <end position="312"/>
    </location>
</feature>
<dbReference type="InterPro" id="IPR026893">
    <property type="entry name" value="Tyr/Ser_Pase_IphP-type"/>
</dbReference>
<dbReference type="EMBL" id="CP109441">
    <property type="protein sequence ID" value="WUV45037.1"/>
    <property type="molecule type" value="Genomic_DNA"/>
</dbReference>
<gene>
    <name evidence="2" type="ORF">OG563_38895</name>
</gene>
<proteinExistence type="predicted"/>
<accession>A0ABZ1YT22</accession>
<name>A0ABZ1YT22_9NOCA</name>
<dbReference type="Gene3D" id="3.90.190.10">
    <property type="entry name" value="Protein tyrosine phosphatase superfamily"/>
    <property type="match status" value="1"/>
</dbReference>
<evidence type="ECO:0000313" key="2">
    <source>
        <dbReference type="EMBL" id="WUV45037.1"/>
    </source>
</evidence>
<reference evidence="2" key="1">
    <citation type="submission" date="2022-10" db="EMBL/GenBank/DDBJ databases">
        <title>The complete genomes of actinobacterial strains from the NBC collection.</title>
        <authorList>
            <person name="Joergensen T.S."/>
            <person name="Alvarez Arevalo M."/>
            <person name="Sterndorff E.B."/>
            <person name="Faurdal D."/>
            <person name="Vuksanovic O."/>
            <person name="Mourched A.-S."/>
            <person name="Charusanti P."/>
            <person name="Shaw S."/>
            <person name="Blin K."/>
            <person name="Weber T."/>
        </authorList>
    </citation>
    <scope>NUCLEOTIDE SEQUENCE</scope>
    <source>
        <strain evidence="2">NBC_01482</strain>
    </source>
</reference>
<evidence type="ECO:0000256" key="1">
    <source>
        <dbReference type="SAM" id="SignalP"/>
    </source>
</evidence>